<evidence type="ECO:0000256" key="7">
    <source>
        <dbReference type="ARBA" id="ARBA00022840"/>
    </source>
</evidence>
<dbReference type="SMART" id="SM00109">
    <property type="entry name" value="C1"/>
    <property type="match status" value="2"/>
</dbReference>
<dbReference type="Pfam" id="PF00130">
    <property type="entry name" value="C1_1"/>
    <property type="match status" value="1"/>
</dbReference>
<evidence type="ECO:0000256" key="9">
    <source>
        <dbReference type="SAM" id="MobiDB-lite"/>
    </source>
</evidence>
<feature type="domain" description="DAGKc" evidence="10">
    <location>
        <begin position="545"/>
        <end position="683"/>
    </location>
</feature>
<evidence type="ECO:0000313" key="12">
    <source>
        <dbReference type="Proteomes" id="UP000825002"/>
    </source>
</evidence>
<reference evidence="11 12" key="1">
    <citation type="submission" date="2020-10" db="EMBL/GenBank/DDBJ databases">
        <authorList>
            <person name="Klimov P.B."/>
            <person name="Dyachkov S.M."/>
            <person name="Chetverikov P.E."/>
        </authorList>
    </citation>
    <scope>NUCLEOTIDE SEQUENCE [LARGE SCALE GENOMIC DNA]</scope>
    <source>
        <strain evidence="11">BMOC 18-1129-001#AD2665</strain>
        <tissue evidence="11">Entire mites</tissue>
    </source>
</reference>
<dbReference type="EMBL" id="JAIFTH010000037">
    <property type="protein sequence ID" value="KAG9511064.1"/>
    <property type="molecule type" value="Genomic_DNA"/>
</dbReference>
<accession>A0ABQ7SCB1</accession>
<comment type="similarity">
    <text evidence="2 8">Belongs to the eukaryotic diacylglycerol kinase family.</text>
</comment>
<dbReference type="GO" id="GO:0016301">
    <property type="term" value="F:kinase activity"/>
    <property type="evidence" value="ECO:0007669"/>
    <property type="project" value="UniProtKB-KW"/>
</dbReference>
<dbReference type="PROSITE" id="PS50146">
    <property type="entry name" value="DAGK"/>
    <property type="match status" value="1"/>
</dbReference>
<dbReference type="InterPro" id="IPR002219">
    <property type="entry name" value="PKC_DAG/PE"/>
</dbReference>
<sequence>MAQSICSKLSVLFSMPTANTAATSLCPSLQSCWPITTPWSPCRKFIQGEINVTMDSGEQRTLRSFPDWSHKAIPGDHLWVFLGTSSDVCYVGESDCSRYGPRLCCTACKITAHTGCIGILIDKIKFNCKNSFKDLSLSPPQLSPLLTANNVPSPTTNTTTTNTTAILPSTPTKPLLSETNNNNTTISEKSTTTTIIEDNSNKDNNNVIYHHWVHKRNHSGRCRQCAKSFQSKLPFSTREIVAISCSWCKIAFHNKENCFTLSTLIEPCTLGPHRELIIPLTWIVKLDSGGSATSEPGSVAPLSMPTSYINQQQHQEPSLLDHRCFNTSGTTGITGRGNYVLSSDTNNVTANNTNNVVHRCNSNSGSDSGLMTMTSGNHQQHAINSNAPTSPSFNNYSYTNSINSTMCSTATITTIASTNSTNSNDSTKNIATDISISTSGSTSSTNSSDSATNCNASSANMTTCNNNNNNDTCTVNSNIASTKSCDIYNSSNNNINKVNSGNSASNIVVSQYSNQPVVFSSQCHQQQQQSIFQIRPVVLTNVPSAGTEPLLVLINPRSGANQGAKMMQKFNWLLNPRQVFDLSQSNGPRAALELYRNVPNLRILAVGGDGTASWILSVLDELDLCADKQPPLAVLPLGTGNDLARALGWGGGYTDEPISKILSQVHEGDIVQLDRWNWRVERNPDAPPSSPCDTVPMPPASLGVINCYFSIGVDAHIALEFHTAREAHPERFNSRLRNKMFYGQAGGKDLLKRKWKDLSDYVTLYCDGQDMTGRLKDLKVHSVLCLNVPYFASGTRPWPPTTPTNLSFTTPKTDDGLIEVIGLTTYQLPLLQAGGHGTCIVQCRNVRMITSRTIPVQVDGEPCMLAPSIINIEFRSKSNLVAKSKSVGKNKAVIN</sequence>
<keyword evidence="6 8" id="KW-0418">Kinase</keyword>
<evidence type="ECO:0000256" key="8">
    <source>
        <dbReference type="RuleBase" id="RU361128"/>
    </source>
</evidence>
<evidence type="ECO:0000256" key="4">
    <source>
        <dbReference type="ARBA" id="ARBA00022737"/>
    </source>
</evidence>
<feature type="region of interest" description="Disordered" evidence="9">
    <location>
        <begin position="146"/>
        <end position="190"/>
    </location>
</feature>
<keyword evidence="12" id="KW-1185">Reference proteome</keyword>
<dbReference type="SMART" id="SM00046">
    <property type="entry name" value="DAGKc"/>
    <property type="match status" value="1"/>
</dbReference>
<dbReference type="InterPro" id="IPR016064">
    <property type="entry name" value="NAD/diacylglycerol_kinase_sf"/>
</dbReference>
<evidence type="ECO:0000256" key="6">
    <source>
        <dbReference type="ARBA" id="ARBA00022777"/>
    </source>
</evidence>
<dbReference type="Gene3D" id="3.40.50.10330">
    <property type="entry name" value="Probable inorganic polyphosphate/atp-NAD kinase, domain 1"/>
    <property type="match status" value="1"/>
</dbReference>
<comment type="caution">
    <text evidence="11">The sequence shown here is derived from an EMBL/GenBank/DDBJ whole genome shotgun (WGS) entry which is preliminary data.</text>
</comment>
<keyword evidence="5 8" id="KW-0547">Nucleotide-binding</keyword>
<dbReference type="CDD" id="cd20802">
    <property type="entry name" value="C1_DGK_typeIV_rpt1"/>
    <property type="match status" value="1"/>
</dbReference>
<comment type="catalytic activity">
    <reaction evidence="1 8">
        <text>a 1,2-diacyl-sn-glycerol + ATP = a 1,2-diacyl-sn-glycero-3-phosphate + ADP + H(+)</text>
        <dbReference type="Rhea" id="RHEA:10272"/>
        <dbReference type="ChEBI" id="CHEBI:15378"/>
        <dbReference type="ChEBI" id="CHEBI:17815"/>
        <dbReference type="ChEBI" id="CHEBI:30616"/>
        <dbReference type="ChEBI" id="CHEBI:58608"/>
        <dbReference type="ChEBI" id="CHEBI:456216"/>
        <dbReference type="EC" id="2.7.1.107"/>
    </reaction>
</comment>
<dbReference type="CDD" id="cd20855">
    <property type="entry name" value="C1_DGK_typeIV_rpt2"/>
    <property type="match status" value="1"/>
</dbReference>
<dbReference type="InterPro" id="IPR037607">
    <property type="entry name" value="DGK"/>
</dbReference>
<dbReference type="InterPro" id="IPR017438">
    <property type="entry name" value="ATP-NAD_kinase_N"/>
</dbReference>
<keyword evidence="4" id="KW-0677">Repeat</keyword>
<dbReference type="InterPro" id="IPR001206">
    <property type="entry name" value="Diacylglycerol_kinase_cat_dom"/>
</dbReference>
<organism evidence="11 12">
    <name type="scientific">Fragariocoptes setiger</name>
    <dbReference type="NCBI Taxonomy" id="1670756"/>
    <lineage>
        <taxon>Eukaryota</taxon>
        <taxon>Metazoa</taxon>
        <taxon>Ecdysozoa</taxon>
        <taxon>Arthropoda</taxon>
        <taxon>Chelicerata</taxon>
        <taxon>Arachnida</taxon>
        <taxon>Acari</taxon>
        <taxon>Acariformes</taxon>
        <taxon>Trombidiformes</taxon>
        <taxon>Prostigmata</taxon>
        <taxon>Eupodina</taxon>
        <taxon>Eriophyoidea</taxon>
        <taxon>Phytoptidae</taxon>
        <taxon>Fragariocoptes</taxon>
    </lineage>
</organism>
<dbReference type="Gene3D" id="2.60.200.40">
    <property type="match status" value="1"/>
</dbReference>
<proteinExistence type="inferred from homology"/>
<evidence type="ECO:0000256" key="3">
    <source>
        <dbReference type="ARBA" id="ARBA00022679"/>
    </source>
</evidence>
<keyword evidence="3 8" id="KW-0808">Transferase</keyword>
<name>A0ABQ7SCB1_9ACAR</name>
<evidence type="ECO:0000256" key="1">
    <source>
        <dbReference type="ARBA" id="ARBA00001383"/>
    </source>
</evidence>
<dbReference type="SMART" id="SM00045">
    <property type="entry name" value="DAGKa"/>
    <property type="match status" value="1"/>
</dbReference>
<dbReference type="Proteomes" id="UP000825002">
    <property type="component" value="Unassembled WGS sequence"/>
</dbReference>
<dbReference type="PANTHER" id="PTHR11255:SF80">
    <property type="entry name" value="EYE-SPECIFIC DIACYLGLYCEROL KINASE"/>
    <property type="match status" value="1"/>
</dbReference>
<evidence type="ECO:0000313" key="11">
    <source>
        <dbReference type="EMBL" id="KAG9511064.1"/>
    </source>
</evidence>
<dbReference type="InterPro" id="IPR000756">
    <property type="entry name" value="Diacylglycerol_kin_accessory"/>
</dbReference>
<dbReference type="Pfam" id="PF00781">
    <property type="entry name" value="DAGK_cat"/>
    <property type="match status" value="1"/>
</dbReference>
<gene>
    <name evidence="11" type="primary">rdgA</name>
    <name evidence="11" type="ORF">GZH46_00376</name>
</gene>
<dbReference type="SUPFAM" id="SSF111331">
    <property type="entry name" value="NAD kinase/diacylglycerol kinase-like"/>
    <property type="match status" value="1"/>
</dbReference>
<dbReference type="EC" id="2.7.1.107" evidence="8"/>
<protein>
    <recommendedName>
        <fullName evidence="8">Diacylglycerol kinase</fullName>
        <shortName evidence="8">DAG kinase</shortName>
        <ecNumber evidence="8">2.7.1.107</ecNumber>
    </recommendedName>
</protein>
<keyword evidence="7 8" id="KW-0067">ATP-binding</keyword>
<evidence type="ECO:0000256" key="5">
    <source>
        <dbReference type="ARBA" id="ARBA00022741"/>
    </source>
</evidence>
<evidence type="ECO:0000256" key="2">
    <source>
        <dbReference type="ARBA" id="ARBA00009280"/>
    </source>
</evidence>
<feature type="non-terminal residue" evidence="11">
    <location>
        <position position="1"/>
    </location>
</feature>
<evidence type="ECO:0000259" key="10">
    <source>
        <dbReference type="PROSITE" id="PS50146"/>
    </source>
</evidence>
<dbReference type="Pfam" id="PF00609">
    <property type="entry name" value="DAGK_acc"/>
    <property type="match status" value="1"/>
</dbReference>
<dbReference type="PANTHER" id="PTHR11255">
    <property type="entry name" value="DIACYLGLYCEROL KINASE"/>
    <property type="match status" value="1"/>
</dbReference>